<dbReference type="InterPro" id="IPR000547">
    <property type="entry name" value="Clathrin_H-chain/VPS_repeat"/>
</dbReference>
<dbReference type="CDD" id="cd14478">
    <property type="entry name" value="SPX_PHO87_PHO90_like"/>
    <property type="match status" value="1"/>
</dbReference>
<feature type="transmembrane region" description="Helical" evidence="10">
    <location>
        <begin position="1261"/>
        <end position="1279"/>
    </location>
</feature>
<keyword evidence="4 10" id="KW-0812">Transmembrane</keyword>
<feature type="domain" description="CNH" evidence="11">
    <location>
        <begin position="1418"/>
        <end position="1741"/>
    </location>
</feature>
<feature type="region of interest" description="Disordered" evidence="9">
    <location>
        <begin position="1849"/>
        <end position="1887"/>
    </location>
</feature>
<dbReference type="SUPFAM" id="SSF50978">
    <property type="entry name" value="WD40 repeat-like"/>
    <property type="match status" value="1"/>
</dbReference>
<evidence type="ECO:0000256" key="4">
    <source>
        <dbReference type="ARBA" id="ARBA00022692"/>
    </source>
</evidence>
<evidence type="ECO:0000256" key="2">
    <source>
        <dbReference type="ARBA" id="ARBA00004184"/>
    </source>
</evidence>
<dbReference type="GO" id="GO:0006914">
    <property type="term" value="P:autophagy"/>
    <property type="evidence" value="ECO:0007669"/>
    <property type="project" value="TreeGrafter"/>
</dbReference>
<feature type="region of interest" description="Disordered" evidence="9">
    <location>
        <begin position="2276"/>
        <end position="2316"/>
    </location>
</feature>
<evidence type="ECO:0000256" key="10">
    <source>
        <dbReference type="SAM" id="Phobius"/>
    </source>
</evidence>
<evidence type="ECO:0000256" key="5">
    <source>
        <dbReference type="ARBA" id="ARBA00022989"/>
    </source>
</evidence>
<evidence type="ECO:0000256" key="9">
    <source>
        <dbReference type="SAM" id="MobiDB-lite"/>
    </source>
</evidence>
<comment type="subcellular location">
    <subcellularLocation>
        <location evidence="2">Endomembrane system</location>
        <topology evidence="2">Peripheral membrane protein</topology>
    </subcellularLocation>
    <subcellularLocation>
        <location evidence="1">Membrane</location>
        <topology evidence="1">Multi-pass membrane protein</topology>
    </subcellularLocation>
</comment>
<dbReference type="GO" id="GO:0006886">
    <property type="term" value="P:intracellular protein transport"/>
    <property type="evidence" value="ECO:0007669"/>
    <property type="project" value="UniProtKB-UniRule"/>
</dbReference>
<feature type="transmembrane region" description="Helical" evidence="10">
    <location>
        <begin position="1163"/>
        <end position="1187"/>
    </location>
</feature>
<feature type="compositionally biased region" description="Basic and acidic residues" evidence="9">
    <location>
        <begin position="736"/>
        <end position="753"/>
    </location>
</feature>
<feature type="transmembrane region" description="Helical" evidence="10">
    <location>
        <begin position="982"/>
        <end position="1013"/>
    </location>
</feature>
<dbReference type="Pfam" id="PF00780">
    <property type="entry name" value="CNH"/>
    <property type="match status" value="1"/>
</dbReference>
<dbReference type="CDD" id="cd01115">
    <property type="entry name" value="SLC13_permease"/>
    <property type="match status" value="1"/>
</dbReference>
<evidence type="ECO:0000313" key="13">
    <source>
        <dbReference type="EMBL" id="TKA81409.1"/>
    </source>
</evidence>
<feature type="transmembrane region" description="Helical" evidence="10">
    <location>
        <begin position="1081"/>
        <end position="1109"/>
    </location>
</feature>
<dbReference type="EMBL" id="NAJN01000026">
    <property type="protein sequence ID" value="TKA81409.1"/>
    <property type="molecule type" value="Genomic_DNA"/>
</dbReference>
<feature type="compositionally biased region" description="Acidic residues" evidence="9">
    <location>
        <begin position="713"/>
        <end position="724"/>
    </location>
</feature>
<reference evidence="13 14" key="1">
    <citation type="submission" date="2017-03" db="EMBL/GenBank/DDBJ databases">
        <title>Genomes of endolithic fungi from Antarctica.</title>
        <authorList>
            <person name="Coleine C."/>
            <person name="Masonjones S."/>
            <person name="Stajich J.E."/>
        </authorList>
    </citation>
    <scope>NUCLEOTIDE SEQUENCE [LARGE SCALE GENOMIC DNA]</scope>
    <source>
        <strain evidence="13 14">CCFEE 5187</strain>
    </source>
</reference>
<dbReference type="InterPro" id="IPR036322">
    <property type="entry name" value="WD40_repeat_dom_sf"/>
</dbReference>
<dbReference type="PROSITE" id="PS50236">
    <property type="entry name" value="CHCR"/>
    <property type="match status" value="1"/>
</dbReference>
<dbReference type="GO" id="GO:0055085">
    <property type="term" value="P:transmembrane transport"/>
    <property type="evidence" value="ECO:0007669"/>
    <property type="project" value="InterPro"/>
</dbReference>
<feature type="transmembrane region" description="Helical" evidence="10">
    <location>
        <begin position="1033"/>
        <end position="1060"/>
    </location>
</feature>
<keyword evidence="5 10" id="KW-1133">Transmembrane helix</keyword>
<accession>A0A4V5NKM1</accession>
<comment type="caution">
    <text evidence="13">The sequence shown here is derived from an EMBL/GenBank/DDBJ whole genome shotgun (WGS) entry which is preliminary data.</text>
</comment>
<dbReference type="PANTHER" id="PTHR12894:SF49">
    <property type="entry name" value="VAM6_VPS39-LIKE PROTEIN"/>
    <property type="match status" value="1"/>
</dbReference>
<dbReference type="InterPro" id="IPR004680">
    <property type="entry name" value="Cit_transptr-like_dom"/>
</dbReference>
<dbReference type="PANTHER" id="PTHR12894">
    <property type="entry name" value="CNH DOMAIN CONTAINING"/>
    <property type="match status" value="1"/>
</dbReference>
<feature type="transmembrane region" description="Helical" evidence="10">
    <location>
        <begin position="1344"/>
        <end position="1361"/>
    </location>
</feature>
<feature type="region of interest" description="Disordered" evidence="9">
    <location>
        <begin position="483"/>
        <end position="513"/>
    </location>
</feature>
<dbReference type="GO" id="GO:0034058">
    <property type="term" value="P:endosomal vesicle fusion"/>
    <property type="evidence" value="ECO:0007669"/>
    <property type="project" value="TreeGrafter"/>
</dbReference>
<comment type="similarity">
    <text evidence="7">Belongs to the VAM6/VPS39 family.</text>
</comment>
<feature type="transmembrane region" description="Helical" evidence="10">
    <location>
        <begin position="1299"/>
        <end position="1332"/>
    </location>
</feature>
<dbReference type="InterPro" id="IPR019452">
    <property type="entry name" value="VPS39/TGF_beta_rcpt-assoc_1"/>
</dbReference>
<feature type="region of interest" description="Disordered" evidence="9">
    <location>
        <begin position="1447"/>
        <end position="1471"/>
    </location>
</feature>
<keyword evidence="14" id="KW-1185">Reference proteome</keyword>
<dbReference type="InterPro" id="IPR004331">
    <property type="entry name" value="SPX_dom"/>
</dbReference>
<dbReference type="InterPro" id="IPR001180">
    <property type="entry name" value="CNH_dom"/>
</dbReference>
<feature type="compositionally biased region" description="Polar residues" evidence="9">
    <location>
        <begin position="2276"/>
        <end position="2312"/>
    </location>
</feature>
<evidence type="ECO:0000259" key="12">
    <source>
        <dbReference type="PROSITE" id="PS51382"/>
    </source>
</evidence>
<evidence type="ECO:0000256" key="7">
    <source>
        <dbReference type="ARBA" id="ARBA00038201"/>
    </source>
</evidence>
<protein>
    <recommendedName>
        <fullName evidence="15">SPX domain-containing protein</fullName>
    </recommendedName>
</protein>
<feature type="transmembrane region" description="Helical" evidence="10">
    <location>
        <begin position="947"/>
        <end position="970"/>
    </location>
</feature>
<dbReference type="Pfam" id="PF03105">
    <property type="entry name" value="SPX"/>
    <property type="match status" value="2"/>
</dbReference>
<feature type="transmembrane region" description="Helical" evidence="10">
    <location>
        <begin position="1208"/>
        <end position="1226"/>
    </location>
</feature>
<evidence type="ECO:0000256" key="1">
    <source>
        <dbReference type="ARBA" id="ARBA00004141"/>
    </source>
</evidence>
<dbReference type="Pfam" id="PF10366">
    <property type="entry name" value="Vps39_1"/>
    <property type="match status" value="1"/>
</dbReference>
<dbReference type="InterPro" id="IPR032914">
    <property type="entry name" value="Vam6/VPS39/TRAP1"/>
</dbReference>
<evidence type="ECO:0000313" key="14">
    <source>
        <dbReference type="Proteomes" id="UP000308768"/>
    </source>
</evidence>
<dbReference type="Proteomes" id="UP000308768">
    <property type="component" value="Unassembled WGS sequence"/>
</dbReference>
<sequence>MFSAETLAADHSKSRVKTRRIMNHTDSFKVAAWRYKGRLAGPETSKARSVSDAEDPVHDALTALNGEVLQPRLEALVKFEAMIPTETVDTTVQDSGASITSSRLSAYAESVVIEQAILAGDRSSGPTNAPTHITYTPSVLQTTTAGPEVSVVGSVRQSATTGAESSAVDIPLVSGNTLPYLSYSKPVEGPWAAADTPVVELDRSQTPARPLSHHSIFTAEVESKSMRDSWRDESQTARRVEKNEAQTVTSELQTWITRSSLHQTPVRTSPGISVIGAAESQPMSQKNPLASDVVENESLVPEIFTPQQAGTTGSSEDDIWLHLAREDEQFATDALESDDIISVVSGAYPQDPDSEAFPHYDEVLAQEWERSTPCFENQGICQFSSPLALPAQVFGVAVQDFAQLEPHYRHPTIASKARCIPLVSSGTASKASGASSSGRYTVLMPSSAETKPVPAMETRRRRRRAVGEQMIVDIETLQTRSASVSTLPPNASAYLNRPLPPIPSQRSKSDRYPPTADSYAVELERLTAAGRRYHHVDSHESRRERRRCEKLERLLEEAEMKFSHSIQFNAVPDWSSHYISYSNLKKLIFQLEKQVHQKAGPPANDAESSPLLNGSAEDLDKVFIRALDHDLEKICSFYQLRELEIYGEIDSLLKDEEAYEAEQDAAETGQSDGPLDNRRMSRAFKARQDSIFKSFGFGNKRRTSTMSRSREAIDEEEGESDEDANERSALKKKKSRDGQRDWDPMGSVDDMRNSVDLQPRRRTSQAYEDYNDQAFSALYDSGITLKKRAVSLYVSTCELRSFIQLNRTGFTKVLKKYDKILDRNLKSKYIEEKVSPAYPFLQSTMDHLTENLTRIEQAYADVVTKGDIPEAKRELRLHLREHVVWERNTVWREMIGIERKAQAANMGIRQTMLGADHDPTKARLQGDDPDAMTKELVTPVGKYRCPAWLLSTTFWTLIAIVVVFLVLLLVPIMKKPEQQNCLAMVAFVSLLWATEAIPLFVTSLLVPFLVVVLRVVRSDQKPHQRLESKAAASYVFASMWTPVIMLLLGGFTIAAALSKYNIAKMMATFVLSKAGTKPRTVLITSMFVAMFASMWISNVAAPVLCFSIIQPILRNLPSDSEMSKALLLGIALSSNMGGAASPIASPQNLIALQNMSPQPGWGVWFFVALPVCIISILLIWVLLLVTFKPGRNTTIVPIRPMKDKFTGIQWFISIVTIATIALWCASHQLESVFGDMGVVAIIPIILFFGTGILTKEDFNNFLWTIIILAAGGLALGKAVNSSGLLHTIAGSITEWVDGMSLYGVLVVFAALILVVATFISHTVAALIVLPLVQQVGQGMSEPHPNLLVMGSVLMCSAAMGLPTSGFPNMTAIMMEDSQTGQRYLQVKHFITRGARAVSVIMLSAFHARPIVELKQRDKSKIESILAYGDRLLVGLYSGSLRIYRVNEPSDEPSASNGPNSTSAEDQAQPKVRPVDLLREEEKFSRRPVQQLAIIKEANILVSLSDNYVSIHDLQNYTLQEKLEKTRGATSFAVTSNIVKDTSTGIPSIVSRLAVAVKRKIILWSWQDMELASATAEMALMATVKSLTWATGTKLVAGMDPGFVMVNTETKEVSDINKPGSAADAGGQAGARFGAVNSSGMGYMGMGGWIPKPLATRLSEGQLLLAKDVNTLFIDTDGKALEKRQIPWALAPEAIGYSYPYMLALQSQSKGVLEVRNPDTLSLLQSISLPNACFLHVPQPNISLAHAGKGFLVASDRCVWRMGALDYDTQIDELVTKSRYDEAISLLVMLEDTLLRDKEGRLREIKMLKAQSLFNQRRYREALDLFSEASAPPERVISLYPKSVAGDLSTIEEKDSGSDVEQEETNADTTELDGTSDKAPPATLGKSMLGKLRGGHKRIYSDIASIQSARMDSDNTSIRGKPTESDKALEGKDLVVAVNELYAFLAQTRVQLKKFINTDGTLKEPLPPPSNGRKEHLKPAFQYLIMPPSNPENVDWGWAEKLRETAVLVDTTLFRAYMLARPGLAGSLFRIDNFCDPRVVNDKLYESGRYADLIDFLHGKKLHREALGLLEKFGKNEADDEVTPALRGPTRTVGYLQQLPPEMIDIILEFAEWPVRTDPDLGMEIFLADTENAEHLPRHRVLDFLQPLDPKLAVKYLEHIINELNDQTPDFHQRLIDLYLDKLKAHDFENDDERAQWRERLQAFLKSSAQYNRARAFRQLPTDDPDFYESRAIVLSAMGQHKQALQIYVFQLVDPAKAEDYCNQVYLSTSLNANAPPQHTSYSFSSRPPPNSRQNTASYPAYPANTSSAVSTPKSEKDRLNIPAFDSEDAQPGIYHTLLSLYLAPPAPHNPAWPPALDLLSKHGARLPASSTLDLIPASLPIRELESYFRGRIRSANSVVREERVTARLRAVEKVAAEAELLLGKQGSGRAGAGGGGGRSRRVVVREEDHCRVCHKRFGGSAIRAYPDGEVVHYGCFDKAKAGPNEGVKRVGLGVGVVGRAGAWG</sequence>
<feature type="transmembrane region" description="Helical" evidence="10">
    <location>
        <begin position="1232"/>
        <end position="1254"/>
    </location>
</feature>
<feature type="compositionally biased region" description="Polar residues" evidence="9">
    <location>
        <begin position="1452"/>
        <end position="1465"/>
    </location>
</feature>
<name>A0A4V5NKM1_9PEZI</name>
<dbReference type="InterPro" id="IPR019453">
    <property type="entry name" value="VPS39/TGFA1_Znf"/>
</dbReference>
<proteinExistence type="inferred from homology"/>
<feature type="domain" description="SPX" evidence="12">
    <location>
        <begin position="560"/>
        <end position="831"/>
    </location>
</feature>
<feature type="repeat" description="CHCR" evidence="8">
    <location>
        <begin position="2125"/>
        <end position="2294"/>
    </location>
</feature>
<evidence type="ECO:0000256" key="3">
    <source>
        <dbReference type="ARBA" id="ARBA00022448"/>
    </source>
</evidence>
<dbReference type="PROSITE" id="PS50219">
    <property type="entry name" value="CNH"/>
    <property type="match status" value="1"/>
</dbReference>
<gene>
    <name evidence="13" type="ORF">B0A49_00868</name>
</gene>
<dbReference type="GO" id="GO:0000329">
    <property type="term" value="C:fungal-type vacuole membrane"/>
    <property type="evidence" value="ECO:0007669"/>
    <property type="project" value="TreeGrafter"/>
</dbReference>
<evidence type="ECO:0000256" key="6">
    <source>
        <dbReference type="ARBA" id="ARBA00023136"/>
    </source>
</evidence>
<evidence type="ECO:0000259" key="11">
    <source>
        <dbReference type="PROSITE" id="PS50219"/>
    </source>
</evidence>
<dbReference type="Pfam" id="PF03600">
    <property type="entry name" value="CitMHS"/>
    <property type="match status" value="1"/>
</dbReference>
<feature type="region of interest" description="Disordered" evidence="9">
    <location>
        <begin position="697"/>
        <end position="762"/>
    </location>
</feature>
<organism evidence="13 14">
    <name type="scientific">Cryomyces minteri</name>
    <dbReference type="NCBI Taxonomy" id="331657"/>
    <lineage>
        <taxon>Eukaryota</taxon>
        <taxon>Fungi</taxon>
        <taxon>Dikarya</taxon>
        <taxon>Ascomycota</taxon>
        <taxon>Pezizomycotina</taxon>
        <taxon>Dothideomycetes</taxon>
        <taxon>Dothideomycetes incertae sedis</taxon>
        <taxon>Cryomyces</taxon>
    </lineage>
</organism>
<keyword evidence="3" id="KW-0813">Transport</keyword>
<dbReference type="OrthoDB" id="5325112at2759"/>
<evidence type="ECO:0008006" key="15">
    <source>
        <dbReference type="Google" id="ProtNLM"/>
    </source>
</evidence>
<dbReference type="PROSITE" id="PS51382">
    <property type="entry name" value="SPX"/>
    <property type="match status" value="1"/>
</dbReference>
<evidence type="ECO:0000256" key="8">
    <source>
        <dbReference type="PROSITE-ProRule" id="PRU01006"/>
    </source>
</evidence>
<keyword evidence="6 10" id="KW-0472">Membrane</keyword>
<dbReference type="STRING" id="331657.A0A4V5NKM1"/>
<dbReference type="GO" id="GO:0012505">
    <property type="term" value="C:endomembrane system"/>
    <property type="evidence" value="ECO:0007669"/>
    <property type="project" value="UniProtKB-SubCell"/>
</dbReference>
<dbReference type="Pfam" id="PF10367">
    <property type="entry name" value="zf-Vps39_C"/>
    <property type="match status" value="1"/>
</dbReference>